<evidence type="ECO:0000259" key="4">
    <source>
        <dbReference type="Pfam" id="PF09258"/>
    </source>
</evidence>
<sequence>MQQESAIRNGMAAATGTLASLASLASIESFKDKAGMKGPRSALQRWPFASGNLSNRTKMLIGLFTVLLTLYCTNRAASMMGWDDQYSELPSLIPSRHRYTVLINTWKRYDLLKMTVTHYSSCKNVDAVNVVWSEPQPPTKELHSKLNEVTGRNQVKFRFNINTVDELNNRFKPIPSLETDAVFSVDDDLVIPCPTMDLAFSTWISAPRSMVGFVPRMHWPKTTKHGREQYTYGGWWSVWWTGKYSMILTKASFLHKDYLELYTTRMPSSILTYVKQERNCEDIAMSFLVANYTSAPPIWVKGDVHEIGSTGISNLAGHSKRRTACVNYFVDVFGRMPLVSSHVKATDASHTWFW</sequence>
<evidence type="ECO:0000256" key="1">
    <source>
        <dbReference type="ARBA" id="ARBA00008700"/>
    </source>
</evidence>
<accession>A0ABD1ZGK5</accession>
<keyword evidence="2" id="KW-0808">Transferase</keyword>
<dbReference type="PANTHER" id="PTHR48410">
    <property type="entry name" value="GLYCOSYLINOSITOL PHOSPHORYLCERAMIDE MANNOSYL TRANSFERASE 1"/>
    <property type="match status" value="1"/>
</dbReference>
<proteinExistence type="inferred from homology"/>
<dbReference type="EMBL" id="JBHFFA010000001">
    <property type="protein sequence ID" value="KAL2650565.1"/>
    <property type="molecule type" value="Genomic_DNA"/>
</dbReference>
<keyword evidence="6" id="KW-1185">Reference proteome</keyword>
<evidence type="ECO:0000256" key="2">
    <source>
        <dbReference type="ARBA" id="ARBA00022679"/>
    </source>
</evidence>
<evidence type="ECO:0000313" key="6">
    <source>
        <dbReference type="Proteomes" id="UP001605036"/>
    </source>
</evidence>
<comment type="caution">
    <text evidence="5">The sequence shown here is derived from an EMBL/GenBank/DDBJ whole genome shotgun (WGS) entry which is preliminary data.</text>
</comment>
<feature type="domain" description="Glycosyl transferase 64" evidence="4">
    <location>
        <begin position="99"/>
        <end position="346"/>
    </location>
</feature>
<evidence type="ECO:0000256" key="3">
    <source>
        <dbReference type="ARBA" id="ARBA00023157"/>
    </source>
</evidence>
<name>A0ABD1ZGK5_9MARC</name>
<dbReference type="InterPro" id="IPR015338">
    <property type="entry name" value="GT64_dom"/>
</dbReference>
<protein>
    <recommendedName>
        <fullName evidence="4">Glycosyl transferase 64 domain-containing protein</fullName>
    </recommendedName>
</protein>
<dbReference type="Proteomes" id="UP001605036">
    <property type="component" value="Unassembled WGS sequence"/>
</dbReference>
<dbReference type="InterPro" id="IPR053318">
    <property type="entry name" value="GT64"/>
</dbReference>
<dbReference type="Pfam" id="PF09258">
    <property type="entry name" value="Glyco_transf_64"/>
    <property type="match status" value="1"/>
</dbReference>
<dbReference type="PANTHER" id="PTHR48410:SF1">
    <property type="entry name" value="GLYCOSYLINOSITOL PHOSPHORYLCERAMIDE MANNOSYL TRANSFERASE 1"/>
    <property type="match status" value="1"/>
</dbReference>
<reference evidence="5 6" key="1">
    <citation type="submission" date="2024-09" db="EMBL/GenBank/DDBJ databases">
        <title>Chromosome-scale assembly of Riccia fluitans.</title>
        <authorList>
            <person name="Paukszto L."/>
            <person name="Sawicki J."/>
            <person name="Karawczyk K."/>
            <person name="Piernik-Szablinska J."/>
            <person name="Szczecinska M."/>
            <person name="Mazdziarz M."/>
        </authorList>
    </citation>
    <scope>NUCLEOTIDE SEQUENCE [LARGE SCALE GENOMIC DNA]</scope>
    <source>
        <strain evidence="5">Rf_01</strain>
        <tissue evidence="5">Aerial parts of the thallus</tissue>
    </source>
</reference>
<dbReference type="Gene3D" id="3.90.550.10">
    <property type="entry name" value="Spore Coat Polysaccharide Biosynthesis Protein SpsA, Chain A"/>
    <property type="match status" value="1"/>
</dbReference>
<organism evidence="5 6">
    <name type="scientific">Riccia fluitans</name>
    <dbReference type="NCBI Taxonomy" id="41844"/>
    <lineage>
        <taxon>Eukaryota</taxon>
        <taxon>Viridiplantae</taxon>
        <taxon>Streptophyta</taxon>
        <taxon>Embryophyta</taxon>
        <taxon>Marchantiophyta</taxon>
        <taxon>Marchantiopsida</taxon>
        <taxon>Marchantiidae</taxon>
        <taxon>Marchantiales</taxon>
        <taxon>Ricciaceae</taxon>
        <taxon>Riccia</taxon>
    </lineage>
</organism>
<dbReference type="GO" id="GO:0016740">
    <property type="term" value="F:transferase activity"/>
    <property type="evidence" value="ECO:0007669"/>
    <property type="project" value="UniProtKB-KW"/>
</dbReference>
<dbReference type="SUPFAM" id="SSF53448">
    <property type="entry name" value="Nucleotide-diphospho-sugar transferases"/>
    <property type="match status" value="1"/>
</dbReference>
<dbReference type="InterPro" id="IPR029044">
    <property type="entry name" value="Nucleotide-diphossugar_trans"/>
</dbReference>
<comment type="similarity">
    <text evidence="1">Belongs to the glycosyltransferase 64 family.</text>
</comment>
<gene>
    <name evidence="5" type="ORF">R1flu_018693</name>
</gene>
<dbReference type="AlphaFoldDB" id="A0ABD1ZGK5"/>
<evidence type="ECO:0000313" key="5">
    <source>
        <dbReference type="EMBL" id="KAL2650565.1"/>
    </source>
</evidence>
<keyword evidence="3" id="KW-1015">Disulfide bond</keyword>